<name>A0A4Y7PRJ5_9AGAM</name>
<gene>
    <name evidence="1" type="ORF">BD410DRAFT_794108</name>
</gene>
<accession>A0A4Y7PRJ5</accession>
<dbReference type="VEuPathDB" id="FungiDB:BD410DRAFT_794108"/>
<evidence type="ECO:0000313" key="1">
    <source>
        <dbReference type="EMBL" id="TDL17646.1"/>
    </source>
</evidence>
<organism evidence="1 2">
    <name type="scientific">Rickenella mellea</name>
    <dbReference type="NCBI Taxonomy" id="50990"/>
    <lineage>
        <taxon>Eukaryota</taxon>
        <taxon>Fungi</taxon>
        <taxon>Dikarya</taxon>
        <taxon>Basidiomycota</taxon>
        <taxon>Agaricomycotina</taxon>
        <taxon>Agaricomycetes</taxon>
        <taxon>Hymenochaetales</taxon>
        <taxon>Rickenellaceae</taxon>
        <taxon>Rickenella</taxon>
    </lineage>
</organism>
<sequence length="52" mass="6245">MTDRGYVMFPRPSIHQSPLVLGRVCRLWREYPWRLGPRTVTVKATRKYTVLR</sequence>
<protein>
    <submittedName>
        <fullName evidence="1">Uncharacterized protein</fullName>
    </submittedName>
</protein>
<dbReference type="EMBL" id="ML170218">
    <property type="protein sequence ID" value="TDL17646.1"/>
    <property type="molecule type" value="Genomic_DNA"/>
</dbReference>
<keyword evidence="2" id="KW-1185">Reference proteome</keyword>
<proteinExistence type="predicted"/>
<evidence type="ECO:0000313" key="2">
    <source>
        <dbReference type="Proteomes" id="UP000294933"/>
    </source>
</evidence>
<dbReference type="Proteomes" id="UP000294933">
    <property type="component" value="Unassembled WGS sequence"/>
</dbReference>
<dbReference type="AlphaFoldDB" id="A0A4Y7PRJ5"/>
<reference evidence="1 2" key="1">
    <citation type="submission" date="2018-06" db="EMBL/GenBank/DDBJ databases">
        <title>A transcriptomic atlas of mushroom development highlights an independent origin of complex multicellularity.</title>
        <authorList>
            <consortium name="DOE Joint Genome Institute"/>
            <person name="Krizsan K."/>
            <person name="Almasi E."/>
            <person name="Merenyi Z."/>
            <person name="Sahu N."/>
            <person name="Viragh M."/>
            <person name="Koszo T."/>
            <person name="Mondo S."/>
            <person name="Kiss B."/>
            <person name="Balint B."/>
            <person name="Kues U."/>
            <person name="Barry K."/>
            <person name="Hegedus J.C."/>
            <person name="Henrissat B."/>
            <person name="Johnson J."/>
            <person name="Lipzen A."/>
            <person name="Ohm R."/>
            <person name="Nagy I."/>
            <person name="Pangilinan J."/>
            <person name="Yan J."/>
            <person name="Xiong Y."/>
            <person name="Grigoriev I.V."/>
            <person name="Hibbett D.S."/>
            <person name="Nagy L.G."/>
        </authorList>
    </citation>
    <scope>NUCLEOTIDE SEQUENCE [LARGE SCALE GENOMIC DNA]</scope>
    <source>
        <strain evidence="1 2">SZMC22713</strain>
    </source>
</reference>